<feature type="domain" description="Cytochrome c" evidence="5">
    <location>
        <begin position="56"/>
        <end position="141"/>
    </location>
</feature>
<dbReference type="PROSITE" id="PS51007">
    <property type="entry name" value="CYTC"/>
    <property type="match status" value="1"/>
</dbReference>
<dbReference type="GO" id="GO:0020037">
    <property type="term" value="F:heme binding"/>
    <property type="evidence" value="ECO:0007669"/>
    <property type="project" value="InterPro"/>
</dbReference>
<reference evidence="6 7" key="1">
    <citation type="submission" date="2016-10" db="EMBL/GenBank/DDBJ databases">
        <authorList>
            <person name="de Groot N.N."/>
        </authorList>
    </citation>
    <scope>NUCLEOTIDE SEQUENCE [LARGE SCALE GENOMIC DNA]</scope>
    <source>
        <strain evidence="6 7">Nv1</strain>
    </source>
</reference>
<dbReference type="EMBL" id="FOBH01000006">
    <property type="protein sequence ID" value="SEL19377.1"/>
    <property type="molecule type" value="Genomic_DNA"/>
</dbReference>
<dbReference type="STRING" id="1233.SAMN05216387_10678"/>
<keyword evidence="3 4" id="KW-0408">Iron</keyword>
<dbReference type="GO" id="GO:0009055">
    <property type="term" value="F:electron transfer activity"/>
    <property type="evidence" value="ECO:0007669"/>
    <property type="project" value="InterPro"/>
</dbReference>
<dbReference type="SUPFAM" id="SSF46626">
    <property type="entry name" value="Cytochrome c"/>
    <property type="match status" value="1"/>
</dbReference>
<evidence type="ECO:0000256" key="1">
    <source>
        <dbReference type="ARBA" id="ARBA00022617"/>
    </source>
</evidence>
<evidence type="ECO:0000256" key="4">
    <source>
        <dbReference type="PROSITE-ProRule" id="PRU00433"/>
    </source>
</evidence>
<sequence>MIGILGIAVFIYSGIFNIAADDPHWPVTFKILNTVRDSSVQARSGALTPPDLNIDTRIKLGAGNYDAMCTNCHLGPGMEESELSLGLYPKPPSWRKIGKVDPREAFWAIKHGIKMSGMPAWGKSMGDGDIWNIVAFLQRLPHLTPDNYRELVASSNGHKHDSK</sequence>
<dbReference type="Gene3D" id="1.10.760.10">
    <property type="entry name" value="Cytochrome c-like domain"/>
    <property type="match status" value="1"/>
</dbReference>
<organism evidence="6 7">
    <name type="scientific">Nitrosovibrio tenuis</name>
    <dbReference type="NCBI Taxonomy" id="1233"/>
    <lineage>
        <taxon>Bacteria</taxon>
        <taxon>Pseudomonadati</taxon>
        <taxon>Pseudomonadota</taxon>
        <taxon>Betaproteobacteria</taxon>
        <taxon>Nitrosomonadales</taxon>
        <taxon>Nitrosomonadaceae</taxon>
        <taxon>Nitrosovibrio</taxon>
    </lineage>
</organism>
<dbReference type="InterPro" id="IPR009056">
    <property type="entry name" value="Cyt_c-like_dom"/>
</dbReference>
<evidence type="ECO:0000256" key="2">
    <source>
        <dbReference type="ARBA" id="ARBA00022723"/>
    </source>
</evidence>
<dbReference type="RefSeq" id="WP_090828726.1">
    <property type="nucleotide sequence ID" value="NZ_FOBH01000006.1"/>
</dbReference>
<keyword evidence="1 4" id="KW-0349">Heme</keyword>
<evidence type="ECO:0000313" key="7">
    <source>
        <dbReference type="Proteomes" id="UP000198620"/>
    </source>
</evidence>
<dbReference type="Pfam" id="PF13442">
    <property type="entry name" value="Cytochrome_CBB3"/>
    <property type="match status" value="1"/>
</dbReference>
<protein>
    <submittedName>
        <fullName evidence="6">Cytochrome C oxidase, cbb3-type, subunit III</fullName>
    </submittedName>
</protein>
<name>A0A1H7N8Y5_9PROT</name>
<evidence type="ECO:0000313" key="6">
    <source>
        <dbReference type="EMBL" id="SEL19377.1"/>
    </source>
</evidence>
<proteinExistence type="predicted"/>
<dbReference type="Proteomes" id="UP000198620">
    <property type="component" value="Unassembled WGS sequence"/>
</dbReference>
<evidence type="ECO:0000259" key="5">
    <source>
        <dbReference type="PROSITE" id="PS51007"/>
    </source>
</evidence>
<dbReference type="InterPro" id="IPR036909">
    <property type="entry name" value="Cyt_c-like_dom_sf"/>
</dbReference>
<keyword evidence="2 4" id="KW-0479">Metal-binding</keyword>
<dbReference type="OrthoDB" id="9765171at2"/>
<dbReference type="AlphaFoldDB" id="A0A1H7N8Y5"/>
<dbReference type="GO" id="GO:0046872">
    <property type="term" value="F:metal ion binding"/>
    <property type="evidence" value="ECO:0007669"/>
    <property type="project" value="UniProtKB-KW"/>
</dbReference>
<evidence type="ECO:0000256" key="3">
    <source>
        <dbReference type="ARBA" id="ARBA00023004"/>
    </source>
</evidence>
<keyword evidence="7" id="KW-1185">Reference proteome</keyword>
<accession>A0A1H7N8Y5</accession>
<gene>
    <name evidence="6" type="ORF">SAMN05216387_10678</name>
</gene>